<feature type="compositionally biased region" description="Gly residues" evidence="5">
    <location>
        <begin position="516"/>
        <end position="529"/>
    </location>
</feature>
<dbReference type="PROSITE" id="PS51194">
    <property type="entry name" value="HELICASE_CTER"/>
    <property type="match status" value="1"/>
</dbReference>
<keyword evidence="3 9" id="KW-0347">Helicase</keyword>
<comment type="caution">
    <text evidence="7">The sequence shown here is derived from an EMBL/GenBank/DDBJ whole genome shotgun (WGS) entry which is preliminary data.</text>
</comment>
<accession>A0A9P1BTJ6</accession>
<evidence type="ECO:0000313" key="9">
    <source>
        <dbReference type="EMBL" id="CAL4766452.1"/>
    </source>
</evidence>
<dbReference type="GO" id="GO:0016787">
    <property type="term" value="F:hydrolase activity"/>
    <property type="evidence" value="ECO:0007669"/>
    <property type="project" value="UniProtKB-KW"/>
</dbReference>
<keyword evidence="4" id="KW-0067">ATP-binding</keyword>
<dbReference type="CDD" id="cd18787">
    <property type="entry name" value="SF2_C_DEAD"/>
    <property type="match status" value="1"/>
</dbReference>
<evidence type="ECO:0000256" key="1">
    <source>
        <dbReference type="ARBA" id="ARBA00022741"/>
    </source>
</evidence>
<reference evidence="8" key="2">
    <citation type="submission" date="2024-04" db="EMBL/GenBank/DDBJ databases">
        <authorList>
            <person name="Chen Y."/>
            <person name="Shah S."/>
            <person name="Dougan E. K."/>
            <person name="Thang M."/>
            <person name="Chan C."/>
        </authorList>
    </citation>
    <scope>NUCLEOTIDE SEQUENCE [LARGE SCALE GENOMIC DNA]</scope>
</reference>
<dbReference type="GO" id="GO:0003724">
    <property type="term" value="F:RNA helicase activity"/>
    <property type="evidence" value="ECO:0007669"/>
    <property type="project" value="TreeGrafter"/>
</dbReference>
<evidence type="ECO:0000313" key="10">
    <source>
        <dbReference type="Proteomes" id="UP001152797"/>
    </source>
</evidence>
<dbReference type="PANTHER" id="PTHR47959:SF13">
    <property type="entry name" value="ATP-DEPENDENT RNA HELICASE RHLE"/>
    <property type="match status" value="1"/>
</dbReference>
<dbReference type="PANTHER" id="PTHR47959">
    <property type="entry name" value="ATP-DEPENDENT RNA HELICASE RHLE-RELATED"/>
    <property type="match status" value="1"/>
</dbReference>
<keyword evidence="1" id="KW-0547">Nucleotide-binding</keyword>
<name>A0A9P1BTJ6_9DINO</name>
<dbReference type="EMBL" id="CAMXCT030000460">
    <property type="protein sequence ID" value="CAL4766452.1"/>
    <property type="molecule type" value="Genomic_DNA"/>
</dbReference>
<dbReference type="SUPFAM" id="SSF52540">
    <property type="entry name" value="P-loop containing nucleoside triphosphate hydrolases"/>
    <property type="match status" value="1"/>
</dbReference>
<evidence type="ECO:0000256" key="5">
    <source>
        <dbReference type="SAM" id="MobiDB-lite"/>
    </source>
</evidence>
<dbReference type="EMBL" id="CAMXCT020000460">
    <property type="protein sequence ID" value="CAL1132515.1"/>
    <property type="molecule type" value="Genomic_DNA"/>
</dbReference>
<sequence length="620" mass="68249">MANQMEQAASHVVTVSQELVGPLQETNTLTAADLTRIRAATGCTVGLRSRGRGPRVLTVKGEARWVDVARRMALSGCTAQACTSRMSALPMRSDAASSIDDSSAPPATRLRGLLSGYLMTAEVFGTNVNSRCGRFISYADYVHHLDCSVLREVQIQQIVHTGHHTDFLRQVAYSQEFANLMSNFLTSVQRLPRREHLVGISSVHGQHRSVSAALLLQYVFQQLGARWTNRFLEERSGGWRELCHGCPRCDDNSEDDEIKRFVLQRAQRYHVRQKLPALLQVLTTASYQQAFVFVSDSNSAIQIAELLNQAGVPAAASGGRMEQSWRTQAFAGLKRFQYRVLVCTDLMARGIDAENVDVVVNLNLPVEKETYLHRSGRTARFGSVGWMVSLVFEGEEAEHLDFFQKQLGFEMVDFADREAAMMGKLQQLNLQDATLGPTQEEIDRFPQQPFPTPQVHEPGFDSKPSRKRNAAKIPDVPKRRLAEPPEPPELPAIPAAQAAVPPSARAPPFIGPPGHPGGLGGHGGLGGLGLPASPQVERTFAKRSAGAAPTKVAFAPPPVLLPPNHATQAHVPEWESWMLNCSFERYLQQSGANPLAGLSASTRERLDALWHHHRRVWIGA</sequence>
<dbReference type="AlphaFoldDB" id="A0A9P1BTJ6"/>
<evidence type="ECO:0000259" key="6">
    <source>
        <dbReference type="PROSITE" id="PS51194"/>
    </source>
</evidence>
<keyword evidence="2" id="KW-0378">Hydrolase</keyword>
<gene>
    <name evidence="7" type="ORF">C1SCF055_LOCUS7115</name>
</gene>
<evidence type="ECO:0000256" key="2">
    <source>
        <dbReference type="ARBA" id="ARBA00022801"/>
    </source>
</evidence>
<feature type="domain" description="Helicase C-terminal" evidence="6">
    <location>
        <begin position="277"/>
        <end position="422"/>
    </location>
</feature>
<feature type="region of interest" description="Disordered" evidence="5">
    <location>
        <begin position="443"/>
        <end position="533"/>
    </location>
</feature>
<dbReference type="GO" id="GO:0005524">
    <property type="term" value="F:ATP binding"/>
    <property type="evidence" value="ECO:0007669"/>
    <property type="project" value="UniProtKB-KW"/>
</dbReference>
<reference evidence="7" key="1">
    <citation type="submission" date="2022-10" db="EMBL/GenBank/DDBJ databases">
        <authorList>
            <person name="Chen Y."/>
            <person name="Dougan E. K."/>
            <person name="Chan C."/>
            <person name="Rhodes N."/>
            <person name="Thang M."/>
        </authorList>
    </citation>
    <scope>NUCLEOTIDE SEQUENCE</scope>
</reference>
<dbReference type="InterPro" id="IPR027417">
    <property type="entry name" value="P-loop_NTPase"/>
</dbReference>
<evidence type="ECO:0000313" key="8">
    <source>
        <dbReference type="EMBL" id="CAL1132515.1"/>
    </source>
</evidence>
<dbReference type="Proteomes" id="UP001152797">
    <property type="component" value="Unassembled WGS sequence"/>
</dbReference>
<evidence type="ECO:0000256" key="3">
    <source>
        <dbReference type="ARBA" id="ARBA00022806"/>
    </source>
</evidence>
<dbReference type="OrthoDB" id="337625at2759"/>
<organism evidence="7">
    <name type="scientific">Cladocopium goreaui</name>
    <dbReference type="NCBI Taxonomy" id="2562237"/>
    <lineage>
        <taxon>Eukaryota</taxon>
        <taxon>Sar</taxon>
        <taxon>Alveolata</taxon>
        <taxon>Dinophyceae</taxon>
        <taxon>Suessiales</taxon>
        <taxon>Symbiodiniaceae</taxon>
        <taxon>Cladocopium</taxon>
    </lineage>
</organism>
<evidence type="ECO:0000313" key="7">
    <source>
        <dbReference type="EMBL" id="CAI3979140.1"/>
    </source>
</evidence>
<feature type="compositionally biased region" description="Low complexity" evidence="5">
    <location>
        <begin position="492"/>
        <end position="508"/>
    </location>
</feature>
<dbReference type="GO" id="GO:0005829">
    <property type="term" value="C:cytosol"/>
    <property type="evidence" value="ECO:0007669"/>
    <property type="project" value="TreeGrafter"/>
</dbReference>
<dbReference type="Gene3D" id="3.40.50.300">
    <property type="entry name" value="P-loop containing nucleotide triphosphate hydrolases"/>
    <property type="match status" value="1"/>
</dbReference>
<keyword evidence="10" id="KW-1185">Reference proteome</keyword>
<protein>
    <submittedName>
        <fullName evidence="9">Probable ATP-dependent RNA helicase DDX20 (DE AD box protein 20)</fullName>
    </submittedName>
</protein>
<evidence type="ECO:0000256" key="4">
    <source>
        <dbReference type="ARBA" id="ARBA00022840"/>
    </source>
</evidence>
<dbReference type="Pfam" id="PF00271">
    <property type="entry name" value="Helicase_C"/>
    <property type="match status" value="1"/>
</dbReference>
<dbReference type="InterPro" id="IPR050079">
    <property type="entry name" value="DEAD_box_RNA_helicase"/>
</dbReference>
<dbReference type="EMBL" id="CAMXCT010000460">
    <property type="protein sequence ID" value="CAI3979140.1"/>
    <property type="molecule type" value="Genomic_DNA"/>
</dbReference>
<proteinExistence type="predicted"/>
<dbReference type="SMART" id="SM00490">
    <property type="entry name" value="HELICc"/>
    <property type="match status" value="1"/>
</dbReference>
<dbReference type="InterPro" id="IPR001650">
    <property type="entry name" value="Helicase_C-like"/>
</dbReference>